<comment type="caution">
    <text evidence="10">The sequence shown here is derived from an EMBL/GenBank/DDBJ whole genome shotgun (WGS) entry which is preliminary data.</text>
</comment>
<dbReference type="SUPFAM" id="SSF56935">
    <property type="entry name" value="Porins"/>
    <property type="match status" value="1"/>
</dbReference>
<dbReference type="InterPro" id="IPR041700">
    <property type="entry name" value="OMP_b-brl_3"/>
</dbReference>
<evidence type="ECO:0000256" key="6">
    <source>
        <dbReference type="ARBA" id="ARBA00023237"/>
    </source>
</evidence>
<evidence type="ECO:0000256" key="7">
    <source>
        <dbReference type="PROSITE-ProRule" id="PRU01360"/>
    </source>
</evidence>
<accession>A0A7K1SSD6</accession>
<dbReference type="GO" id="GO:0009279">
    <property type="term" value="C:cell outer membrane"/>
    <property type="evidence" value="ECO:0007669"/>
    <property type="project" value="UniProtKB-SubCell"/>
</dbReference>
<keyword evidence="6 7" id="KW-0998">Cell outer membrane</keyword>
<dbReference type="Gene3D" id="2.40.170.20">
    <property type="entry name" value="TonB-dependent receptor, beta-barrel domain"/>
    <property type="match status" value="1"/>
</dbReference>
<dbReference type="PANTHER" id="PTHR40980">
    <property type="entry name" value="PLUG DOMAIN-CONTAINING PROTEIN"/>
    <property type="match status" value="1"/>
</dbReference>
<protein>
    <submittedName>
        <fullName evidence="10">TonB-dependent receptor</fullName>
    </submittedName>
</protein>
<evidence type="ECO:0000256" key="1">
    <source>
        <dbReference type="ARBA" id="ARBA00004571"/>
    </source>
</evidence>
<sequence length="816" mass="90544">MKKTSTLSILLLAAFFLHAIKSSAQIKKNGTVSGMVKDNQQKPLDFATISLLKAKDSSLVKGALTDAKGSYKVSGIASGKYLIATSMVGYQKVFSKPFTISETNADVAVETLLMSAGNHQLKAVSVVAQKPLVERKIDRTVLNIENSVLAAGNSAMEILEKAPGVTVDKDDNISLQGKQGVTVMIDGKLTYLSSAQLATLLRSTDGNSIQSIEIITNPSAKYDASGNSGIINIKLKKNKAKGTNGNLTLTGGYGAYPKSSESVSLNHKEGKFNFFGSYNHGNRQQARNLDIDRTVGGQAGNTFFTQKTFMQQTNYYNNYRAGMDYDVTAKNTIGFLVNGYFNGEKDQNFTHTLIGAKPTAVDSMQNTNSTLNQTYRNFAFNLNDRFQIDTAGQELGIDLDYSKFNNNNIAQYTTDFFLSNGDSQRGSLLLRNQTPSEISIKTIKADYTKSFKKIVKLEAGFKLSDVKTDNDLQAQKLAGNSGYVNDTSRTNRFIYDEKISAGYVNLSRNFKKLSVQLGLRAENTSSNGNLITKNQVVNRNYLDFFPSLFLHESLSAKHDLGFSYSRRIDRPSYDNLNPFVYYLDQYTYSQGNPFLKPQYTQSFELNYSYNKTVNVSMGYSHTKDVMTEVILTVNKASYETHLNLQSQDSYNVNINTPFTFAKWWTGNVNLNGFYLGFKSDSLLGGNLNKGRAAFQLKALQTFTVGKTLKAELSSNYQSALVYGLFYIKPQYSVDAGVSRSFFSKKANVKFSVSDIFNTRRNDLTSNYQNTVLDIRQKGETRVARLTLSYNFGNSKLAVRRHNSGADAEKNRVNTGN</sequence>
<evidence type="ECO:0000313" key="10">
    <source>
        <dbReference type="EMBL" id="MVN20222.1"/>
    </source>
</evidence>
<comment type="similarity">
    <text evidence="7">Belongs to the TonB-dependent receptor family.</text>
</comment>
<keyword evidence="4 7" id="KW-0812">Transmembrane</keyword>
<evidence type="ECO:0000259" key="9">
    <source>
        <dbReference type="Pfam" id="PF14905"/>
    </source>
</evidence>
<comment type="subcellular location">
    <subcellularLocation>
        <location evidence="1 7">Cell outer membrane</location>
        <topology evidence="1 7">Multi-pass membrane protein</topology>
    </subcellularLocation>
</comment>
<keyword evidence="3 7" id="KW-1134">Transmembrane beta strand</keyword>
<keyword evidence="5 7" id="KW-0472">Membrane</keyword>
<dbReference type="Pfam" id="PF14905">
    <property type="entry name" value="OMP_b-brl_3"/>
    <property type="match status" value="1"/>
</dbReference>
<dbReference type="Gene3D" id="2.170.130.10">
    <property type="entry name" value="TonB-dependent receptor, plug domain"/>
    <property type="match status" value="1"/>
</dbReference>
<evidence type="ECO:0000256" key="4">
    <source>
        <dbReference type="ARBA" id="ARBA00022692"/>
    </source>
</evidence>
<evidence type="ECO:0000256" key="2">
    <source>
        <dbReference type="ARBA" id="ARBA00022448"/>
    </source>
</evidence>
<keyword evidence="2 7" id="KW-0813">Transport</keyword>
<keyword evidence="11" id="KW-1185">Reference proteome</keyword>
<evidence type="ECO:0000313" key="11">
    <source>
        <dbReference type="Proteomes" id="UP000462014"/>
    </source>
</evidence>
<dbReference type="Gene3D" id="2.60.40.1120">
    <property type="entry name" value="Carboxypeptidase-like, regulatory domain"/>
    <property type="match status" value="1"/>
</dbReference>
<dbReference type="InterPro" id="IPR037066">
    <property type="entry name" value="Plug_dom_sf"/>
</dbReference>
<proteinExistence type="inferred from homology"/>
<feature type="signal peptide" evidence="8">
    <location>
        <begin position="1"/>
        <end position="24"/>
    </location>
</feature>
<dbReference type="PROSITE" id="PS52016">
    <property type="entry name" value="TONB_DEPENDENT_REC_3"/>
    <property type="match status" value="1"/>
</dbReference>
<reference evidence="10 11" key="1">
    <citation type="submission" date="2019-12" db="EMBL/GenBank/DDBJ databases">
        <title>Mucilaginibacter sp. HMF7410 genome sequencing and assembly.</title>
        <authorList>
            <person name="Kang H."/>
            <person name="Cha I."/>
            <person name="Kim H."/>
            <person name="Joh K."/>
        </authorList>
    </citation>
    <scope>NUCLEOTIDE SEQUENCE [LARGE SCALE GENOMIC DNA]</scope>
    <source>
        <strain evidence="10 11">HMF7410</strain>
    </source>
</reference>
<dbReference type="EMBL" id="WPIK01000001">
    <property type="protein sequence ID" value="MVN20222.1"/>
    <property type="molecule type" value="Genomic_DNA"/>
</dbReference>
<dbReference type="InterPro" id="IPR008969">
    <property type="entry name" value="CarboxyPept-like_regulatory"/>
</dbReference>
<dbReference type="SUPFAM" id="SSF49464">
    <property type="entry name" value="Carboxypeptidase regulatory domain-like"/>
    <property type="match status" value="1"/>
</dbReference>
<gene>
    <name evidence="10" type="ORF">GO621_01565</name>
</gene>
<keyword evidence="10" id="KW-0675">Receptor</keyword>
<dbReference type="RefSeq" id="WP_157563427.1">
    <property type="nucleotide sequence ID" value="NZ_WPIK01000001.1"/>
</dbReference>
<dbReference type="Proteomes" id="UP000462014">
    <property type="component" value="Unassembled WGS sequence"/>
</dbReference>
<dbReference type="InterPro" id="IPR039426">
    <property type="entry name" value="TonB-dep_rcpt-like"/>
</dbReference>
<organism evidence="10 11">
    <name type="scientific">Mucilaginibacter arboris</name>
    <dbReference type="NCBI Taxonomy" id="2682090"/>
    <lineage>
        <taxon>Bacteria</taxon>
        <taxon>Pseudomonadati</taxon>
        <taxon>Bacteroidota</taxon>
        <taxon>Sphingobacteriia</taxon>
        <taxon>Sphingobacteriales</taxon>
        <taxon>Sphingobacteriaceae</taxon>
        <taxon>Mucilaginibacter</taxon>
    </lineage>
</organism>
<feature type="domain" description="Outer membrane protein beta-barrel" evidence="9">
    <location>
        <begin position="388"/>
        <end position="789"/>
    </location>
</feature>
<dbReference type="Pfam" id="PF13620">
    <property type="entry name" value="CarboxypepD_reg"/>
    <property type="match status" value="1"/>
</dbReference>
<evidence type="ECO:0000256" key="8">
    <source>
        <dbReference type="SAM" id="SignalP"/>
    </source>
</evidence>
<feature type="chain" id="PRO_5029610242" evidence="8">
    <location>
        <begin position="25"/>
        <end position="816"/>
    </location>
</feature>
<dbReference type="PANTHER" id="PTHR40980:SF4">
    <property type="entry name" value="TONB-DEPENDENT RECEPTOR-LIKE BETA-BARREL DOMAIN-CONTAINING PROTEIN"/>
    <property type="match status" value="1"/>
</dbReference>
<dbReference type="InterPro" id="IPR036942">
    <property type="entry name" value="Beta-barrel_TonB_sf"/>
</dbReference>
<name>A0A7K1SSD6_9SPHI</name>
<evidence type="ECO:0000256" key="3">
    <source>
        <dbReference type="ARBA" id="ARBA00022452"/>
    </source>
</evidence>
<evidence type="ECO:0000256" key="5">
    <source>
        <dbReference type="ARBA" id="ARBA00023136"/>
    </source>
</evidence>
<keyword evidence="8" id="KW-0732">Signal</keyword>
<dbReference type="AlphaFoldDB" id="A0A7K1SSD6"/>